<proteinExistence type="inferred from homology"/>
<dbReference type="InterPro" id="IPR001753">
    <property type="entry name" value="Enoyl-CoA_hydra/iso"/>
</dbReference>
<protein>
    <submittedName>
        <fullName evidence="5">Enoyl-CoA hydratase</fullName>
    </submittedName>
</protein>
<sequence length="280" mass="30663">MQPDQFSDITYVRDSAGIVTLTLNTPQRKNALSGLTFHEIWWAAEHFKSDEDAHAMIITGAPDPDSDDATREAFSSGGYFSPDAFEGVPEAVMAEIDLSDIAQKKTVLQLFQCDKPIFAAVNGLAIGGAVTLVLAVADQVYMSEHAWMQLPFAKLGIAAELGSTFLLPRVLGFQKAKEVFFYPERIAAAQAVELGLAGKVLPHAELLDYTRERALQLIPPRGAGLAIREMKKAMHAPHVEALSEALDRENTALNTLFRSKDFTEGLSARMERRDAVFIGQ</sequence>
<dbReference type="Pfam" id="PF00378">
    <property type="entry name" value="ECH_1"/>
    <property type="match status" value="1"/>
</dbReference>
<evidence type="ECO:0000256" key="1">
    <source>
        <dbReference type="ARBA" id="ARBA00004275"/>
    </source>
</evidence>
<comment type="similarity">
    <text evidence="2">Belongs to the enoyl-CoA hydratase/isomerase family.</text>
</comment>
<comment type="subcellular location">
    <subcellularLocation>
        <location evidence="1">Peroxisome</location>
    </subcellularLocation>
</comment>
<organism evidence="5 6">
    <name type="scientific">Candidatus Litorirhabdus singularis</name>
    <dbReference type="NCBI Taxonomy" id="2518993"/>
    <lineage>
        <taxon>Bacteria</taxon>
        <taxon>Pseudomonadati</taxon>
        <taxon>Pseudomonadota</taxon>
        <taxon>Gammaproteobacteria</taxon>
        <taxon>Cellvibrionales</taxon>
        <taxon>Halieaceae</taxon>
        <taxon>Candidatus Litorirhabdus</taxon>
    </lineage>
</organism>
<keyword evidence="3" id="KW-0576">Peroxisome</keyword>
<dbReference type="InterPro" id="IPR029045">
    <property type="entry name" value="ClpP/crotonase-like_dom_sf"/>
</dbReference>
<keyword evidence="6" id="KW-1185">Reference proteome</keyword>
<evidence type="ECO:0000313" key="5">
    <source>
        <dbReference type="EMBL" id="MCX2980296.1"/>
    </source>
</evidence>
<keyword evidence="4" id="KW-0413">Isomerase</keyword>
<gene>
    <name evidence="5" type="ORF">EYC98_05360</name>
</gene>
<dbReference type="Gene3D" id="1.10.12.10">
    <property type="entry name" value="Lyase 2-enoyl-coa Hydratase, Chain A, domain 2"/>
    <property type="match status" value="1"/>
</dbReference>
<dbReference type="SUPFAM" id="SSF52096">
    <property type="entry name" value="ClpP/crotonase"/>
    <property type="match status" value="1"/>
</dbReference>
<evidence type="ECO:0000256" key="2">
    <source>
        <dbReference type="ARBA" id="ARBA00005254"/>
    </source>
</evidence>
<dbReference type="PANTHER" id="PTHR43684:SF1">
    <property type="entry name" value="ENOYL-COA DELTA ISOMERASE 2"/>
    <property type="match status" value="1"/>
</dbReference>
<accession>A0ABT3TET7</accession>
<dbReference type="InterPro" id="IPR014748">
    <property type="entry name" value="Enoyl-CoA_hydra_C"/>
</dbReference>
<evidence type="ECO:0000313" key="6">
    <source>
        <dbReference type="Proteomes" id="UP001143362"/>
    </source>
</evidence>
<dbReference type="InterPro" id="IPR051053">
    <property type="entry name" value="ECH/Chromodomain_protein"/>
</dbReference>
<dbReference type="PANTHER" id="PTHR43684">
    <property type="match status" value="1"/>
</dbReference>
<dbReference type="CDD" id="cd06558">
    <property type="entry name" value="crotonase-like"/>
    <property type="match status" value="1"/>
</dbReference>
<comment type="caution">
    <text evidence="5">The sequence shown here is derived from an EMBL/GenBank/DDBJ whole genome shotgun (WGS) entry which is preliminary data.</text>
</comment>
<name>A0ABT3TET7_9GAMM</name>
<dbReference type="Proteomes" id="UP001143362">
    <property type="component" value="Unassembled WGS sequence"/>
</dbReference>
<evidence type="ECO:0000256" key="3">
    <source>
        <dbReference type="ARBA" id="ARBA00023140"/>
    </source>
</evidence>
<dbReference type="EMBL" id="SHNN01000001">
    <property type="protein sequence ID" value="MCX2980296.1"/>
    <property type="molecule type" value="Genomic_DNA"/>
</dbReference>
<dbReference type="Gene3D" id="3.90.226.10">
    <property type="entry name" value="2-enoyl-CoA Hydratase, Chain A, domain 1"/>
    <property type="match status" value="1"/>
</dbReference>
<evidence type="ECO:0000256" key="4">
    <source>
        <dbReference type="ARBA" id="ARBA00023235"/>
    </source>
</evidence>
<reference evidence="5" key="1">
    <citation type="submission" date="2019-02" db="EMBL/GenBank/DDBJ databases">
        <authorList>
            <person name="Li S.-H."/>
        </authorList>
    </citation>
    <scope>NUCLEOTIDE SEQUENCE</scope>
    <source>
        <strain evidence="5">IMCC14734</strain>
    </source>
</reference>